<evidence type="ECO:0000313" key="8">
    <source>
        <dbReference type="EMBL" id="RWU13930.1"/>
    </source>
</evidence>
<dbReference type="SUPFAM" id="SSF51206">
    <property type="entry name" value="cAMP-binding domain-like"/>
    <property type="match status" value="1"/>
</dbReference>
<proteinExistence type="predicted"/>
<evidence type="ECO:0000256" key="1">
    <source>
        <dbReference type="ARBA" id="ARBA00023015"/>
    </source>
</evidence>
<dbReference type="RefSeq" id="WP_004890822.1">
    <property type="nucleotide sequence ID" value="NZ_CP021838.1"/>
</dbReference>
<keyword evidence="9" id="KW-1185">Reference proteome</keyword>
<evidence type="ECO:0000256" key="2">
    <source>
        <dbReference type="ARBA" id="ARBA00023125"/>
    </source>
</evidence>
<dbReference type="InterPro" id="IPR018490">
    <property type="entry name" value="cNMP-bd_dom_sf"/>
</dbReference>
<dbReference type="InterPro" id="IPR012318">
    <property type="entry name" value="HTH_CRP"/>
</dbReference>
<dbReference type="InterPro" id="IPR050397">
    <property type="entry name" value="Env_Response_Regulators"/>
</dbReference>
<dbReference type="SMART" id="SM00100">
    <property type="entry name" value="cNMP"/>
    <property type="match status" value="1"/>
</dbReference>
<keyword evidence="2" id="KW-0238">DNA-binding</keyword>
<sequence>MTHDWIKTRLKNVALFRELSDQELDSIVKISQVRVYKPRTFVFMQGEPLERVFFIQSGTVKIYKTDINGKEQIVSILQTGEMFPHAGFFRRGSYPAHAEVMEEATLIAIPIAEFEQTLICYPELCMKLFRVMGEKIIDLQNRLEEQILHNTYEQIILLLLRLTKTNAVSQGRFHRLTTHFTNRELANMIGTSRETISRTLSQLKRKGLIDIDDNGYYLIDAEKLEKEIFL</sequence>
<dbReference type="PANTHER" id="PTHR24567">
    <property type="entry name" value="CRP FAMILY TRANSCRIPTIONAL REGULATORY PROTEIN"/>
    <property type="match status" value="1"/>
</dbReference>
<reference evidence="7 9" key="1">
    <citation type="submission" date="2016-03" db="EMBL/GenBank/DDBJ databases">
        <title>Spore heat resistance.</title>
        <authorList>
            <person name="Boekhorst J."/>
            <person name="Berendsen E.M."/>
            <person name="Wells-Bennik M.H."/>
            <person name="Kuipers O.P."/>
        </authorList>
    </citation>
    <scope>NUCLEOTIDE SEQUENCE [LARGE SCALE GENOMIC DNA]</scope>
    <source>
        <strain evidence="7 9">AF16</strain>
    </source>
</reference>
<dbReference type="AlphaFoldDB" id="A0A178TKF2"/>
<keyword evidence="4" id="KW-0804">Transcription</keyword>
<organism evidence="7 9">
    <name type="scientific">Anoxybacillus flavithermus</name>
    <dbReference type="NCBI Taxonomy" id="33934"/>
    <lineage>
        <taxon>Bacteria</taxon>
        <taxon>Bacillati</taxon>
        <taxon>Bacillota</taxon>
        <taxon>Bacilli</taxon>
        <taxon>Bacillales</taxon>
        <taxon>Anoxybacillaceae</taxon>
        <taxon>Anoxybacillus</taxon>
    </lineage>
</organism>
<gene>
    <name evidence="8" type="ORF">EA138_06510</name>
    <name evidence="7" type="ORF">TAF16_0473</name>
</gene>
<reference evidence="8 10" key="2">
    <citation type="submission" date="2019-01" db="EMBL/GenBank/DDBJ databases">
        <title>Anoxybacillus flavithermus in powdered infant formula.</title>
        <authorList>
            <person name="Rhee M.S."/>
            <person name="Choi I.-G."/>
            <person name="Cho T.J."/>
            <person name="Park B."/>
        </authorList>
    </citation>
    <scope>NUCLEOTIDE SEQUENCE [LARGE SCALE GENOMIC DNA]</scope>
    <source>
        <strain evidence="8 10">FHS-PPAM212</strain>
    </source>
</reference>
<dbReference type="CDD" id="cd00038">
    <property type="entry name" value="CAP_ED"/>
    <property type="match status" value="1"/>
</dbReference>
<dbReference type="EMBL" id="SBBW01000018">
    <property type="protein sequence ID" value="RWU13930.1"/>
    <property type="molecule type" value="Genomic_DNA"/>
</dbReference>
<keyword evidence="3" id="KW-0010">Activator</keyword>
<dbReference type="GO" id="GO:0003677">
    <property type="term" value="F:DNA binding"/>
    <property type="evidence" value="ECO:0007669"/>
    <property type="project" value="UniProtKB-KW"/>
</dbReference>
<protein>
    <submittedName>
        <fullName evidence="8">Crp/Fnr family transcriptional regulator</fullName>
    </submittedName>
    <submittedName>
        <fullName evidence="7">Transcriptional regulator Crp/Fnr family</fullName>
    </submittedName>
</protein>
<evidence type="ECO:0000313" key="9">
    <source>
        <dbReference type="Proteomes" id="UP000078336"/>
    </source>
</evidence>
<dbReference type="Pfam" id="PF00027">
    <property type="entry name" value="cNMP_binding"/>
    <property type="match status" value="1"/>
</dbReference>
<evidence type="ECO:0000313" key="7">
    <source>
        <dbReference type="EMBL" id="OAO81839.1"/>
    </source>
</evidence>
<dbReference type="InterPro" id="IPR014710">
    <property type="entry name" value="RmlC-like_jellyroll"/>
</dbReference>
<dbReference type="SUPFAM" id="SSF46785">
    <property type="entry name" value="Winged helix' DNA-binding domain"/>
    <property type="match status" value="1"/>
</dbReference>
<dbReference type="Proteomes" id="UP000286434">
    <property type="component" value="Unassembled WGS sequence"/>
</dbReference>
<dbReference type="Pfam" id="PF13545">
    <property type="entry name" value="HTH_Crp_2"/>
    <property type="match status" value="1"/>
</dbReference>
<accession>A0A178TKF2</accession>
<evidence type="ECO:0000259" key="5">
    <source>
        <dbReference type="PROSITE" id="PS50042"/>
    </source>
</evidence>
<evidence type="ECO:0000259" key="6">
    <source>
        <dbReference type="PROSITE" id="PS51063"/>
    </source>
</evidence>
<dbReference type="InterPro" id="IPR036390">
    <property type="entry name" value="WH_DNA-bd_sf"/>
</dbReference>
<dbReference type="GO" id="GO:0003700">
    <property type="term" value="F:DNA-binding transcription factor activity"/>
    <property type="evidence" value="ECO:0007669"/>
    <property type="project" value="TreeGrafter"/>
</dbReference>
<evidence type="ECO:0000256" key="3">
    <source>
        <dbReference type="ARBA" id="ARBA00023159"/>
    </source>
</evidence>
<dbReference type="Gene3D" id="1.10.10.10">
    <property type="entry name" value="Winged helix-like DNA-binding domain superfamily/Winged helix DNA-binding domain"/>
    <property type="match status" value="1"/>
</dbReference>
<dbReference type="PROSITE" id="PS51063">
    <property type="entry name" value="HTH_CRP_2"/>
    <property type="match status" value="1"/>
</dbReference>
<dbReference type="GO" id="GO:0005829">
    <property type="term" value="C:cytosol"/>
    <property type="evidence" value="ECO:0007669"/>
    <property type="project" value="TreeGrafter"/>
</dbReference>
<keyword evidence="1" id="KW-0805">Transcription regulation</keyword>
<name>A0A178TKF2_9BACL</name>
<evidence type="ECO:0000313" key="10">
    <source>
        <dbReference type="Proteomes" id="UP000286434"/>
    </source>
</evidence>
<dbReference type="PANTHER" id="PTHR24567:SF74">
    <property type="entry name" value="HTH-TYPE TRANSCRIPTIONAL REGULATOR ARCR"/>
    <property type="match status" value="1"/>
</dbReference>
<evidence type="ECO:0000256" key="4">
    <source>
        <dbReference type="ARBA" id="ARBA00023163"/>
    </source>
</evidence>
<dbReference type="PROSITE" id="PS50042">
    <property type="entry name" value="CNMP_BINDING_3"/>
    <property type="match status" value="1"/>
</dbReference>
<feature type="domain" description="Cyclic nucleotide-binding" evidence="5">
    <location>
        <begin position="15"/>
        <end position="135"/>
    </location>
</feature>
<feature type="domain" description="HTH crp-type" evidence="6">
    <location>
        <begin position="149"/>
        <end position="222"/>
    </location>
</feature>
<dbReference type="CDD" id="cd00092">
    <property type="entry name" value="HTH_CRP"/>
    <property type="match status" value="1"/>
</dbReference>
<comment type="caution">
    <text evidence="7">The sequence shown here is derived from an EMBL/GenBank/DDBJ whole genome shotgun (WGS) entry which is preliminary data.</text>
</comment>
<dbReference type="OrthoDB" id="9810708at2"/>
<dbReference type="Proteomes" id="UP000078336">
    <property type="component" value="Unassembled WGS sequence"/>
</dbReference>
<dbReference type="InterPro" id="IPR036388">
    <property type="entry name" value="WH-like_DNA-bd_sf"/>
</dbReference>
<dbReference type="SMART" id="SM00419">
    <property type="entry name" value="HTH_CRP"/>
    <property type="match status" value="1"/>
</dbReference>
<dbReference type="PATRIC" id="fig|33934.6.peg.533"/>
<dbReference type="InterPro" id="IPR000595">
    <property type="entry name" value="cNMP-bd_dom"/>
</dbReference>
<dbReference type="Gene3D" id="2.60.120.10">
    <property type="entry name" value="Jelly Rolls"/>
    <property type="match status" value="1"/>
</dbReference>
<dbReference type="PRINTS" id="PR00034">
    <property type="entry name" value="HTHCRP"/>
</dbReference>
<dbReference type="EMBL" id="LUCQ01000040">
    <property type="protein sequence ID" value="OAO81839.1"/>
    <property type="molecule type" value="Genomic_DNA"/>
</dbReference>